<dbReference type="RefSeq" id="WP_025818831.1">
    <property type="nucleotide sequence ID" value="NZ_CP033142.1"/>
</dbReference>
<accession>A0A8H9JVT8</accession>
<evidence type="ECO:0000313" key="1">
    <source>
        <dbReference type="EMBL" id="HAS6675315.1"/>
    </source>
</evidence>
<organism evidence="1">
    <name type="scientific">Vibrio parahaemolyticus</name>
    <dbReference type="NCBI Taxonomy" id="670"/>
    <lineage>
        <taxon>Bacteria</taxon>
        <taxon>Pseudomonadati</taxon>
        <taxon>Pseudomonadota</taxon>
        <taxon>Gammaproteobacteria</taxon>
        <taxon>Vibrionales</taxon>
        <taxon>Vibrionaceae</taxon>
        <taxon>Vibrio</taxon>
    </lineage>
</organism>
<dbReference type="Proteomes" id="UP000856022">
    <property type="component" value="Unassembled WGS sequence"/>
</dbReference>
<comment type="caution">
    <text evidence="1">The sequence shown here is derived from an EMBL/GenBank/DDBJ whole genome shotgun (WGS) entry which is preliminary data.</text>
</comment>
<gene>
    <name evidence="1" type="ORF">I7278_00670</name>
</gene>
<protein>
    <submittedName>
        <fullName evidence="1">Uncharacterized protein</fullName>
    </submittedName>
</protein>
<sequence>MTGLERPFVSVHSRSDLEREVEMAEALMANGLSPFLEDVTPTEAYIEALKFVMNQQGSSVRADYEDMMEEV</sequence>
<dbReference type="EMBL" id="DACQKT010000001">
    <property type="protein sequence ID" value="HAS6675315.1"/>
    <property type="molecule type" value="Genomic_DNA"/>
</dbReference>
<name>A0A8H9JVT8_VIBPH</name>
<dbReference type="AlphaFoldDB" id="A0A8H9JVT8"/>
<proteinExistence type="predicted"/>
<reference evidence="1" key="1">
    <citation type="journal article" date="2018" name="Genome Biol.">
        <title>SKESA: strategic k-mer extension for scrupulous assemblies.</title>
        <authorList>
            <person name="Souvorov A."/>
            <person name="Agarwala R."/>
            <person name="Lipman D.J."/>
        </authorList>
    </citation>
    <scope>NUCLEOTIDE SEQUENCE</scope>
    <source>
        <strain evidence="1">1930</strain>
    </source>
</reference>
<reference evidence="1" key="2">
    <citation type="submission" date="2019-12" db="EMBL/GenBank/DDBJ databases">
        <authorList>
            <consortium name="NCBI Pathogen Detection Project"/>
        </authorList>
    </citation>
    <scope>NUCLEOTIDE SEQUENCE</scope>
    <source>
        <strain evidence="1">1930</strain>
    </source>
</reference>